<evidence type="ECO:0000313" key="3">
    <source>
        <dbReference type="EMBL" id="NYJ76099.1"/>
    </source>
</evidence>
<gene>
    <name evidence="3" type="ORF">HNR15_003062</name>
</gene>
<dbReference type="InterPro" id="IPR006311">
    <property type="entry name" value="TAT_signal"/>
</dbReference>
<reference evidence="3 4" key="1">
    <citation type="submission" date="2020-07" db="EMBL/GenBank/DDBJ databases">
        <title>Sequencing the genomes of 1000 actinobacteria strains.</title>
        <authorList>
            <person name="Klenk H.-P."/>
        </authorList>
    </citation>
    <scope>NUCLEOTIDE SEQUENCE [LARGE SCALE GENOMIC DNA]</scope>
    <source>
        <strain evidence="3 4">DSM 29531</strain>
    </source>
</reference>
<dbReference type="AlphaFoldDB" id="A0A853DJG7"/>
<dbReference type="EMBL" id="JACCFW010000001">
    <property type="protein sequence ID" value="NYJ76099.1"/>
    <property type="molecule type" value="Genomic_DNA"/>
</dbReference>
<dbReference type="RefSeq" id="WP_179483195.1">
    <property type="nucleotide sequence ID" value="NZ_JACCFW010000001.1"/>
</dbReference>
<evidence type="ECO:0000256" key="2">
    <source>
        <dbReference type="SAM" id="SignalP"/>
    </source>
</evidence>
<keyword evidence="4" id="KW-1185">Reference proteome</keyword>
<comment type="caution">
    <text evidence="3">The sequence shown here is derived from an EMBL/GenBank/DDBJ whole genome shotgun (WGS) entry which is preliminary data.</text>
</comment>
<protein>
    <submittedName>
        <fullName evidence="3">Uncharacterized protein</fullName>
    </submittedName>
</protein>
<accession>A0A853DJG7</accession>
<sequence length="178" mass="17502">MSTSRRFALSAAAGIVAASGVIAAASAGMAATPSLASTSAAGGSHLSVTPHIHISGTTLTIDATLKGQVHSPSADYAMADLGGYNVVIDGKSVGGADPGDLQCHGSDPLVPVSFTTHPISVAVSRGTHVVTVSETFCGGDSTFHTAVATRSVGVRESSPPSAQPPTPSPVTARVVVTG</sequence>
<proteinExistence type="predicted"/>
<evidence type="ECO:0000256" key="1">
    <source>
        <dbReference type="SAM" id="MobiDB-lite"/>
    </source>
</evidence>
<name>A0A853DJG7_9MICO</name>
<keyword evidence="2" id="KW-0732">Signal</keyword>
<dbReference type="PROSITE" id="PS51318">
    <property type="entry name" value="TAT"/>
    <property type="match status" value="1"/>
</dbReference>
<organism evidence="3 4">
    <name type="scientific">Allobranchiibius huperziae</name>
    <dbReference type="NCBI Taxonomy" id="1874116"/>
    <lineage>
        <taxon>Bacteria</taxon>
        <taxon>Bacillati</taxon>
        <taxon>Actinomycetota</taxon>
        <taxon>Actinomycetes</taxon>
        <taxon>Micrococcales</taxon>
        <taxon>Dermacoccaceae</taxon>
        <taxon>Allobranchiibius</taxon>
    </lineage>
</organism>
<feature type="region of interest" description="Disordered" evidence="1">
    <location>
        <begin position="154"/>
        <end position="178"/>
    </location>
</feature>
<feature type="signal peptide" evidence="2">
    <location>
        <begin position="1"/>
        <end position="23"/>
    </location>
</feature>
<dbReference type="Proteomes" id="UP000571817">
    <property type="component" value="Unassembled WGS sequence"/>
</dbReference>
<feature type="chain" id="PRO_5039151587" evidence="2">
    <location>
        <begin position="24"/>
        <end position="178"/>
    </location>
</feature>
<evidence type="ECO:0000313" key="4">
    <source>
        <dbReference type="Proteomes" id="UP000571817"/>
    </source>
</evidence>